<proteinExistence type="predicted"/>
<evidence type="ECO:0000313" key="2">
    <source>
        <dbReference type="EMBL" id="KAK4658314.1"/>
    </source>
</evidence>
<comment type="caution">
    <text evidence="2">The sequence shown here is derived from an EMBL/GenBank/DDBJ whole genome shotgun (WGS) entry which is preliminary data.</text>
</comment>
<organism evidence="2 3">
    <name type="scientific">Podospora pseudocomata</name>
    <dbReference type="NCBI Taxonomy" id="2093779"/>
    <lineage>
        <taxon>Eukaryota</taxon>
        <taxon>Fungi</taxon>
        <taxon>Dikarya</taxon>
        <taxon>Ascomycota</taxon>
        <taxon>Pezizomycotina</taxon>
        <taxon>Sordariomycetes</taxon>
        <taxon>Sordariomycetidae</taxon>
        <taxon>Sordariales</taxon>
        <taxon>Podosporaceae</taxon>
        <taxon>Podospora</taxon>
    </lineage>
</organism>
<feature type="compositionally biased region" description="Basic residues" evidence="1">
    <location>
        <begin position="140"/>
        <end position="149"/>
    </location>
</feature>
<protein>
    <submittedName>
        <fullName evidence="2">Uncharacterized protein</fullName>
    </submittedName>
</protein>
<dbReference type="GeneID" id="87902700"/>
<feature type="region of interest" description="Disordered" evidence="1">
    <location>
        <begin position="1"/>
        <end position="26"/>
    </location>
</feature>
<gene>
    <name evidence="2" type="ORF">QC762_0026680</name>
</gene>
<evidence type="ECO:0000313" key="3">
    <source>
        <dbReference type="Proteomes" id="UP001323405"/>
    </source>
</evidence>
<dbReference type="Proteomes" id="UP001323405">
    <property type="component" value="Unassembled WGS sequence"/>
</dbReference>
<dbReference type="EMBL" id="JAFFHA010000002">
    <property type="protein sequence ID" value="KAK4658314.1"/>
    <property type="molecule type" value="Genomic_DNA"/>
</dbReference>
<dbReference type="RefSeq" id="XP_062747286.1">
    <property type="nucleotide sequence ID" value="XM_062883158.1"/>
</dbReference>
<sequence length="330" mass="36053">MLSCLTSSAAGRSQDTSHRVTRAFQKSTERQGFTRLLSLSALRSDLDLSTFPEPSSVSCGPSDRPAHHPPSGRQLPSHVNMSFVKKEEGGHIKAEPGGKFDMSKIPMAPPKATSKALMKPKDEGKPNFFALPEYKPPAGRGRRKGRYRGGNHITHSVGSFRIKTVYNRDRDEVKMSVSSINAFTPSALRRARAEADWASVERTIFEKLRRAHFNIQPVPDDFGKLGVCMSHSLIFHAPIGFGSMDDSNSVLINSDVSFRVRPMNNLPQPTPMQYQVNDFKRGSAPVIKTEPSSAAPSTSSAASQELKSIFSLQGPVPAFSLFGSTLPGAR</sequence>
<reference evidence="2 3" key="1">
    <citation type="journal article" date="2023" name="bioRxiv">
        <title>High-quality genome assemblies of four members of thePodospora anserinaspecies complex.</title>
        <authorList>
            <person name="Ament-Velasquez S.L."/>
            <person name="Vogan A.A."/>
            <person name="Wallerman O."/>
            <person name="Hartmann F."/>
            <person name="Gautier V."/>
            <person name="Silar P."/>
            <person name="Giraud T."/>
            <person name="Johannesson H."/>
        </authorList>
    </citation>
    <scope>NUCLEOTIDE SEQUENCE [LARGE SCALE GENOMIC DNA]</scope>
    <source>
        <strain evidence="2 3">CBS 415.72m</strain>
    </source>
</reference>
<feature type="region of interest" description="Disordered" evidence="1">
    <location>
        <begin position="51"/>
        <end position="77"/>
    </location>
</feature>
<feature type="region of interest" description="Disordered" evidence="1">
    <location>
        <begin position="126"/>
        <end position="152"/>
    </location>
</feature>
<accession>A0ABR0GRW2</accession>
<keyword evidence="3" id="KW-1185">Reference proteome</keyword>
<evidence type="ECO:0000256" key="1">
    <source>
        <dbReference type="SAM" id="MobiDB-lite"/>
    </source>
</evidence>
<name>A0ABR0GRW2_9PEZI</name>
<feature type="compositionally biased region" description="Polar residues" evidence="1">
    <location>
        <begin position="1"/>
        <end position="14"/>
    </location>
</feature>